<name>A0A9Y1BNV8_9ARCH</name>
<proteinExistence type="predicted"/>
<dbReference type="AlphaFoldDB" id="A0A9Y1BNV8"/>
<accession>A0A9Y1BNV8</accession>
<evidence type="ECO:0008006" key="2">
    <source>
        <dbReference type="Google" id="ProtNLM"/>
    </source>
</evidence>
<evidence type="ECO:0000313" key="1">
    <source>
        <dbReference type="EMBL" id="UJG42488.1"/>
    </source>
</evidence>
<protein>
    <recommendedName>
        <fullName evidence="2">DOD-type homing endonuclease domain-containing protein</fullName>
    </recommendedName>
</protein>
<dbReference type="EMBL" id="CP084167">
    <property type="protein sequence ID" value="UJG42488.1"/>
    <property type="molecule type" value="Genomic_DNA"/>
</dbReference>
<dbReference type="Proteomes" id="UP001200513">
    <property type="component" value="Chromosome"/>
</dbReference>
<reference evidence="1" key="1">
    <citation type="journal article" date="2022" name="Nat. Microbiol.">
        <title>Unique mobile elements and scalable gene flow at the prokaryote-eukaryote boundary revealed by circularized Asgard archaea genomes.</title>
        <authorList>
            <person name="Wu F."/>
            <person name="Speth D.R."/>
            <person name="Philosof A."/>
            <person name="Cremiere A."/>
            <person name="Narayanan A."/>
            <person name="Barco R.A."/>
            <person name="Connon S.A."/>
            <person name="Amend J.P."/>
            <person name="Antoshechkin I.A."/>
            <person name="Orphan V.J."/>
        </authorList>
    </citation>
    <scope>NUCLEOTIDE SEQUENCE</scope>
    <source>
        <strain evidence="1">PR6</strain>
    </source>
</reference>
<gene>
    <name evidence="1" type="ORF">K9W46_08790</name>
</gene>
<sequence length="498" mass="58319">MTSISWSGKIYKGGANSGWITIPLNLRKYVKLEHWYNVQINTKNKITLNTTLCLKKLKSSWGFYIKKRICEINQLIGQNVTVIISPSEFFQRKISAYKSIRLPKSIVKIKGIKKFDIYEVEVEVYSRTYREIVLISVIDRSTRTSADEYYFTLRLTDVHKAKEAKVRLLRKIEKIDAYEKKNSKKEIYLPNLFPEAIIGKIDDRQMIIFDGNHTPVITPIIINIEEFIHYFGCYHADGTKSSFGWSINASTPEQAHYYILTYKKIVLNPKLSFELSYSKKPSNVENYLITTDILIKYWKKNASIQLKTDKIRIKEARSEKIKKWNPYGSIRIRDFRSIVLKLHLRIHNKILDHLKNEMKLQQLWLFLFGVLEGDGYVAGGKNRFGIGFATNIDDNIISEFLNKLKIKYTIDDSRIKKGLGKGLQIRICLNQVLKNLPAISENIFKYYPKRRMMFIKRLINKPSVKKLLESNIHLENKDTKKESIECLLKLKKELEKIK</sequence>
<organism evidence="1">
    <name type="scientific">Candidatus Heimdallarchaeum endolithica</name>
    <dbReference type="NCBI Taxonomy" id="2876572"/>
    <lineage>
        <taxon>Archaea</taxon>
        <taxon>Promethearchaeati</taxon>
        <taxon>Candidatus Heimdallarchaeota</taxon>
        <taxon>Candidatus Heimdallarchaeia (ex Rinke et al. 2021) (nom. nud.)</taxon>
        <taxon>Candidatus Heimdallarchaeales</taxon>
        <taxon>Candidatus Heimdallarchaeaceae</taxon>
        <taxon>Candidatus Heimdallarchaeum</taxon>
    </lineage>
</organism>